<evidence type="ECO:0000256" key="2">
    <source>
        <dbReference type="ARBA" id="ARBA00022448"/>
    </source>
</evidence>
<keyword evidence="6 7" id="KW-0472">Membrane</keyword>
<dbReference type="GO" id="GO:0005886">
    <property type="term" value="C:plasma membrane"/>
    <property type="evidence" value="ECO:0007669"/>
    <property type="project" value="UniProtKB-SubCell"/>
</dbReference>
<evidence type="ECO:0000259" key="8">
    <source>
        <dbReference type="Pfam" id="PF04290"/>
    </source>
</evidence>
<comment type="subunit">
    <text evidence="7">The complex comprises the extracytoplasmic solute receptor protein and the two transmembrane proteins.</text>
</comment>
<evidence type="ECO:0000256" key="7">
    <source>
        <dbReference type="RuleBase" id="RU369079"/>
    </source>
</evidence>
<keyword evidence="5 7" id="KW-1133">Transmembrane helix</keyword>
<dbReference type="OrthoDB" id="6183232at2"/>
<evidence type="ECO:0000313" key="9">
    <source>
        <dbReference type="EMBL" id="RAI01008.1"/>
    </source>
</evidence>
<keyword evidence="4 7" id="KW-0812">Transmembrane</keyword>
<organism evidence="9 10">
    <name type="scientific">Acuticoccus sediminis</name>
    <dbReference type="NCBI Taxonomy" id="2184697"/>
    <lineage>
        <taxon>Bacteria</taxon>
        <taxon>Pseudomonadati</taxon>
        <taxon>Pseudomonadota</taxon>
        <taxon>Alphaproteobacteria</taxon>
        <taxon>Hyphomicrobiales</taxon>
        <taxon>Amorphaceae</taxon>
        <taxon>Acuticoccus</taxon>
    </lineage>
</organism>
<evidence type="ECO:0000256" key="4">
    <source>
        <dbReference type="ARBA" id="ARBA00022692"/>
    </source>
</evidence>
<sequence>MRRTLTAVSEAFAIVGGLIVVAAIIVTVVAVVAARLGSPILGHNEIVELLVGVAIAFFLPWCQMRGANVVVDFFTARFPDKAKAGLDALMSALFALVVAVLAWRLIVGGIDAYNRGRTSMFLLLPQWWGYAPAALAMALWSLVCLATAVESALGLKPRSDHQIATDEIQ</sequence>
<name>A0A8B2NYX2_9HYPH</name>
<evidence type="ECO:0000256" key="5">
    <source>
        <dbReference type="ARBA" id="ARBA00022989"/>
    </source>
</evidence>
<accession>A0A8B2NYX2</accession>
<comment type="function">
    <text evidence="7">Part of the tripartite ATP-independent periplasmic (TRAP) transport system.</text>
</comment>
<dbReference type="GO" id="GO:0022857">
    <property type="term" value="F:transmembrane transporter activity"/>
    <property type="evidence" value="ECO:0007669"/>
    <property type="project" value="UniProtKB-UniRule"/>
</dbReference>
<dbReference type="Proteomes" id="UP000249590">
    <property type="component" value="Unassembled WGS sequence"/>
</dbReference>
<feature type="transmembrane region" description="Helical" evidence="7">
    <location>
        <begin position="127"/>
        <end position="149"/>
    </location>
</feature>
<dbReference type="Pfam" id="PF04290">
    <property type="entry name" value="DctQ"/>
    <property type="match status" value="1"/>
</dbReference>
<feature type="transmembrane region" description="Helical" evidence="7">
    <location>
        <begin position="12"/>
        <end position="34"/>
    </location>
</feature>
<keyword evidence="2 7" id="KW-0813">Transport</keyword>
<dbReference type="RefSeq" id="WP_111347542.1">
    <property type="nucleotide sequence ID" value="NZ_JAIWKD010000004.1"/>
</dbReference>
<comment type="caution">
    <text evidence="9">The sequence shown here is derived from an EMBL/GenBank/DDBJ whole genome shotgun (WGS) entry which is preliminary data.</text>
</comment>
<keyword evidence="10" id="KW-1185">Reference proteome</keyword>
<comment type="subcellular location">
    <subcellularLocation>
        <location evidence="7">Cell inner membrane</location>
        <topology evidence="7">Multi-pass membrane protein</topology>
    </subcellularLocation>
    <subcellularLocation>
        <location evidence="1">Cell membrane</location>
        <topology evidence="1">Multi-pass membrane protein</topology>
    </subcellularLocation>
</comment>
<evidence type="ECO:0000256" key="1">
    <source>
        <dbReference type="ARBA" id="ARBA00004651"/>
    </source>
</evidence>
<comment type="similarity">
    <text evidence="7">Belongs to the TRAP transporter small permease family.</text>
</comment>
<evidence type="ECO:0000313" key="10">
    <source>
        <dbReference type="Proteomes" id="UP000249590"/>
    </source>
</evidence>
<protein>
    <recommendedName>
        <fullName evidence="7">TRAP transporter small permease protein</fullName>
    </recommendedName>
</protein>
<feature type="transmembrane region" description="Helical" evidence="7">
    <location>
        <begin position="84"/>
        <end position="107"/>
    </location>
</feature>
<gene>
    <name evidence="9" type="ORF">DLJ53_17435</name>
</gene>
<keyword evidence="3" id="KW-1003">Cell membrane</keyword>
<reference evidence="9 10" key="1">
    <citation type="submission" date="2018-05" db="EMBL/GenBank/DDBJ databases">
        <title>Acuticoccus sediminis sp. nov., isolated from deep-sea sediment of Indian Ocean.</title>
        <authorList>
            <person name="Liu X."/>
            <person name="Lai Q."/>
            <person name="Du Y."/>
            <person name="Sun F."/>
            <person name="Zhang X."/>
            <person name="Wang S."/>
            <person name="Shao Z."/>
        </authorList>
    </citation>
    <scope>NUCLEOTIDE SEQUENCE [LARGE SCALE GENOMIC DNA]</scope>
    <source>
        <strain evidence="9 10">PTG4-2</strain>
    </source>
</reference>
<dbReference type="EMBL" id="QHHQ01000003">
    <property type="protein sequence ID" value="RAI01008.1"/>
    <property type="molecule type" value="Genomic_DNA"/>
</dbReference>
<feature type="transmembrane region" description="Helical" evidence="7">
    <location>
        <begin position="46"/>
        <end position="63"/>
    </location>
</feature>
<evidence type="ECO:0000256" key="6">
    <source>
        <dbReference type="ARBA" id="ARBA00023136"/>
    </source>
</evidence>
<evidence type="ECO:0000256" key="3">
    <source>
        <dbReference type="ARBA" id="ARBA00022475"/>
    </source>
</evidence>
<dbReference type="AlphaFoldDB" id="A0A8B2NYX2"/>
<keyword evidence="7" id="KW-0997">Cell inner membrane</keyword>
<proteinExistence type="inferred from homology"/>
<dbReference type="InterPro" id="IPR055348">
    <property type="entry name" value="DctQ"/>
</dbReference>
<feature type="domain" description="Tripartite ATP-independent periplasmic transporters DctQ component" evidence="8">
    <location>
        <begin position="24"/>
        <end position="152"/>
    </location>
</feature>